<organism evidence="2 3">
    <name type="scientific">Pleurodeles waltl</name>
    <name type="common">Iberian ribbed newt</name>
    <dbReference type="NCBI Taxonomy" id="8319"/>
    <lineage>
        <taxon>Eukaryota</taxon>
        <taxon>Metazoa</taxon>
        <taxon>Chordata</taxon>
        <taxon>Craniata</taxon>
        <taxon>Vertebrata</taxon>
        <taxon>Euteleostomi</taxon>
        <taxon>Amphibia</taxon>
        <taxon>Batrachia</taxon>
        <taxon>Caudata</taxon>
        <taxon>Salamandroidea</taxon>
        <taxon>Salamandridae</taxon>
        <taxon>Pleurodelinae</taxon>
        <taxon>Pleurodeles</taxon>
    </lineage>
</organism>
<keyword evidence="1" id="KW-0732">Signal</keyword>
<name>A0AAV7U1M6_PLEWA</name>
<feature type="signal peptide" evidence="1">
    <location>
        <begin position="1"/>
        <end position="20"/>
    </location>
</feature>
<comment type="caution">
    <text evidence="2">The sequence shown here is derived from an EMBL/GenBank/DDBJ whole genome shotgun (WGS) entry which is preliminary data.</text>
</comment>
<protein>
    <submittedName>
        <fullName evidence="2">Uncharacterized protein</fullName>
    </submittedName>
</protein>
<evidence type="ECO:0000313" key="3">
    <source>
        <dbReference type="Proteomes" id="UP001066276"/>
    </source>
</evidence>
<evidence type="ECO:0000256" key="1">
    <source>
        <dbReference type="SAM" id="SignalP"/>
    </source>
</evidence>
<feature type="non-terminal residue" evidence="2">
    <location>
        <position position="59"/>
    </location>
</feature>
<dbReference type="AlphaFoldDB" id="A0AAV7U1M6"/>
<feature type="non-terminal residue" evidence="2">
    <location>
        <position position="1"/>
    </location>
</feature>
<evidence type="ECO:0000313" key="2">
    <source>
        <dbReference type="EMBL" id="KAJ1182294.1"/>
    </source>
</evidence>
<sequence>ANPRCSYILCSYALTVHTLGAPTYSDYCRVCKGTEGYAQKCQIPNALTVHALDALTYSA</sequence>
<reference evidence="2" key="1">
    <citation type="journal article" date="2022" name="bioRxiv">
        <title>Sequencing and chromosome-scale assembly of the giantPleurodeles waltlgenome.</title>
        <authorList>
            <person name="Brown T."/>
            <person name="Elewa A."/>
            <person name="Iarovenko S."/>
            <person name="Subramanian E."/>
            <person name="Araus A.J."/>
            <person name="Petzold A."/>
            <person name="Susuki M."/>
            <person name="Suzuki K.-i.T."/>
            <person name="Hayashi T."/>
            <person name="Toyoda A."/>
            <person name="Oliveira C."/>
            <person name="Osipova E."/>
            <person name="Leigh N.D."/>
            <person name="Simon A."/>
            <person name="Yun M.H."/>
        </authorList>
    </citation>
    <scope>NUCLEOTIDE SEQUENCE</scope>
    <source>
        <strain evidence="2">20211129_DDA</strain>
        <tissue evidence="2">Liver</tissue>
    </source>
</reference>
<accession>A0AAV7U1M6</accession>
<feature type="chain" id="PRO_5043955997" evidence="1">
    <location>
        <begin position="21"/>
        <end position="59"/>
    </location>
</feature>
<keyword evidence="3" id="KW-1185">Reference proteome</keyword>
<proteinExistence type="predicted"/>
<dbReference type="Proteomes" id="UP001066276">
    <property type="component" value="Chromosome 3_2"/>
</dbReference>
<dbReference type="EMBL" id="JANPWB010000006">
    <property type="protein sequence ID" value="KAJ1182294.1"/>
    <property type="molecule type" value="Genomic_DNA"/>
</dbReference>
<gene>
    <name evidence="2" type="ORF">NDU88_007486</name>
</gene>